<comment type="similarity">
    <text evidence="3 7">Belongs to the glycosyl hydrolase 47 family.</text>
</comment>
<comment type="caution">
    <text evidence="8">The sequence shown here is derived from an EMBL/GenBank/DDBJ whole genome shotgun (WGS) entry which is preliminary data.</text>
</comment>
<dbReference type="GO" id="GO:0005509">
    <property type="term" value="F:calcium ion binding"/>
    <property type="evidence" value="ECO:0007669"/>
    <property type="project" value="InterPro"/>
</dbReference>
<feature type="binding site" evidence="6">
    <location>
        <position position="389"/>
    </location>
    <ligand>
        <name>Ca(2+)</name>
        <dbReference type="ChEBI" id="CHEBI:29108"/>
    </ligand>
</feature>
<dbReference type="PANTHER" id="PTHR11742">
    <property type="entry name" value="MANNOSYL-OLIGOSACCHARIDE ALPHA-1,2-MANNOSIDASE-RELATED"/>
    <property type="match status" value="1"/>
</dbReference>
<evidence type="ECO:0000256" key="6">
    <source>
        <dbReference type="PIRSR" id="PIRSR601382-2"/>
    </source>
</evidence>
<evidence type="ECO:0000313" key="8">
    <source>
        <dbReference type="EMBL" id="KAJ8935769.1"/>
    </source>
</evidence>
<protein>
    <recommendedName>
        <fullName evidence="7">alpha-1,2-Mannosidase</fullName>
        <ecNumber evidence="7">3.2.1.-</ecNumber>
    </recommendedName>
</protein>
<dbReference type="EMBL" id="JANEYF010003521">
    <property type="protein sequence ID" value="KAJ8935769.1"/>
    <property type="molecule type" value="Genomic_DNA"/>
</dbReference>
<dbReference type="GO" id="GO:0004571">
    <property type="term" value="F:mannosyl-oligosaccharide 1,2-alpha-mannosidase activity"/>
    <property type="evidence" value="ECO:0007669"/>
    <property type="project" value="InterPro"/>
</dbReference>
<keyword evidence="9" id="KW-1185">Reference proteome</keyword>
<dbReference type="PANTHER" id="PTHR11742:SF6">
    <property type="entry name" value="MANNOSYL-OLIGOSACCHARIDE ALPHA-1,2-MANNOSIDASE IA-RELATED"/>
    <property type="match status" value="1"/>
</dbReference>
<keyword evidence="4 7" id="KW-0378">Hydrolase</keyword>
<dbReference type="GO" id="GO:0000139">
    <property type="term" value="C:Golgi membrane"/>
    <property type="evidence" value="ECO:0007669"/>
    <property type="project" value="TreeGrafter"/>
</dbReference>
<dbReference type="Proteomes" id="UP001162156">
    <property type="component" value="Unassembled WGS sequence"/>
</dbReference>
<dbReference type="GO" id="GO:0005783">
    <property type="term" value="C:endoplasmic reticulum"/>
    <property type="evidence" value="ECO:0007669"/>
    <property type="project" value="TreeGrafter"/>
</dbReference>
<dbReference type="Pfam" id="PF01532">
    <property type="entry name" value="Glyco_hydro_47"/>
    <property type="match status" value="2"/>
</dbReference>
<organism evidence="8 9">
    <name type="scientific">Rhamnusium bicolor</name>
    <dbReference type="NCBI Taxonomy" id="1586634"/>
    <lineage>
        <taxon>Eukaryota</taxon>
        <taxon>Metazoa</taxon>
        <taxon>Ecdysozoa</taxon>
        <taxon>Arthropoda</taxon>
        <taxon>Hexapoda</taxon>
        <taxon>Insecta</taxon>
        <taxon>Pterygota</taxon>
        <taxon>Neoptera</taxon>
        <taxon>Endopterygota</taxon>
        <taxon>Coleoptera</taxon>
        <taxon>Polyphaga</taxon>
        <taxon>Cucujiformia</taxon>
        <taxon>Chrysomeloidea</taxon>
        <taxon>Cerambycidae</taxon>
        <taxon>Lepturinae</taxon>
        <taxon>Rhagiini</taxon>
        <taxon>Rhamnusium</taxon>
    </lineage>
</organism>
<evidence type="ECO:0000256" key="3">
    <source>
        <dbReference type="ARBA" id="ARBA00007658"/>
    </source>
</evidence>
<dbReference type="PRINTS" id="PR00747">
    <property type="entry name" value="GLYHDRLASE47"/>
</dbReference>
<comment type="cofactor">
    <cofactor evidence="1 6">
        <name>Ca(2+)</name>
        <dbReference type="ChEBI" id="CHEBI:29108"/>
    </cofactor>
</comment>
<dbReference type="EC" id="3.2.1.-" evidence="7"/>
<dbReference type="GO" id="GO:0005975">
    <property type="term" value="P:carbohydrate metabolic process"/>
    <property type="evidence" value="ECO:0007669"/>
    <property type="project" value="InterPro"/>
</dbReference>
<dbReference type="Gene3D" id="1.50.10.10">
    <property type="match status" value="2"/>
</dbReference>
<dbReference type="InterPro" id="IPR001382">
    <property type="entry name" value="Glyco_hydro_47"/>
</dbReference>
<keyword evidence="6" id="KW-0479">Metal-binding</keyword>
<dbReference type="InterPro" id="IPR036026">
    <property type="entry name" value="Seven-hairpin_glycosidases"/>
</dbReference>
<comment type="pathway">
    <text evidence="2">Protein modification; protein glycosylation.</text>
</comment>
<dbReference type="AlphaFoldDB" id="A0AAV8XB05"/>
<evidence type="ECO:0000256" key="7">
    <source>
        <dbReference type="RuleBase" id="RU361193"/>
    </source>
</evidence>
<dbReference type="SUPFAM" id="SSF48225">
    <property type="entry name" value="Seven-hairpin glycosidases"/>
    <property type="match status" value="1"/>
</dbReference>
<dbReference type="InterPro" id="IPR050749">
    <property type="entry name" value="Glycosyl_Hydrolase_47"/>
</dbReference>
<evidence type="ECO:0000256" key="1">
    <source>
        <dbReference type="ARBA" id="ARBA00001913"/>
    </source>
</evidence>
<accession>A0AAV8XB05</accession>
<keyword evidence="7" id="KW-0326">Glycosidase</keyword>
<evidence type="ECO:0000313" key="9">
    <source>
        <dbReference type="Proteomes" id="UP001162156"/>
    </source>
</evidence>
<proteinExistence type="inferred from homology"/>
<name>A0AAV8XB05_9CUCU</name>
<reference evidence="8" key="1">
    <citation type="journal article" date="2023" name="Insect Mol. Biol.">
        <title>Genome sequencing provides insights into the evolution of gene families encoding plant cell wall-degrading enzymes in longhorned beetles.</title>
        <authorList>
            <person name="Shin N.R."/>
            <person name="Okamura Y."/>
            <person name="Kirsch R."/>
            <person name="Pauchet Y."/>
        </authorList>
    </citation>
    <scope>NUCLEOTIDE SEQUENCE</scope>
    <source>
        <strain evidence="8">RBIC_L_NR</strain>
    </source>
</reference>
<keyword evidence="6" id="KW-0106">Calcium</keyword>
<evidence type="ECO:0000256" key="5">
    <source>
        <dbReference type="ARBA" id="ARBA00023157"/>
    </source>
</evidence>
<evidence type="ECO:0000256" key="4">
    <source>
        <dbReference type="ARBA" id="ARBA00022801"/>
    </source>
</evidence>
<dbReference type="InterPro" id="IPR012341">
    <property type="entry name" value="6hp_glycosidase-like_sf"/>
</dbReference>
<evidence type="ECO:0000256" key="2">
    <source>
        <dbReference type="ARBA" id="ARBA00004922"/>
    </source>
</evidence>
<sequence length="408" mass="46645">MEDVAVKNFTSRSYYYDVTSTDATTDNDPRRNKIKEMMKHAWDNYIQYAWGKNELKPISNREHTAGVFFNASLGATILEGLDTLYVMGMKEEFRQARNWVATELDLSSVTHDISVFEVNSRLVGVLLATFALTGDVLFRDKAQQIADKLLPAFDTPTGIPNALINFKTGCSKNHQWAMGGASVLSEFGGLHLEMAYLSDVTGNPVYRSKVDHIRKILRDIEKPNGLYPTYLIPNTGKWGDPSKTLNNELSRKYMEVAENITNTCHESYDRTFTKLGPERFGFLEGNEAGTLISTDKYYILRPEVIESYFIMYRVTKNPKYREWGWQVVQALEKHCRVPGGFTGLKNVYSDSPKQDDIQQSYFLAETLKYLYLLFSDENLLSLDEWVFNTGGHPLPIKDVNPYYRESIP</sequence>
<gene>
    <name evidence="8" type="ORF">NQ314_012658</name>
</gene>
<keyword evidence="5" id="KW-1015">Disulfide bond</keyword>